<accession>A0A1F6AQJ9</accession>
<reference evidence="1 2" key="1">
    <citation type="journal article" date="2016" name="Nat. Commun.">
        <title>Thousands of microbial genomes shed light on interconnected biogeochemical processes in an aquifer system.</title>
        <authorList>
            <person name="Anantharaman K."/>
            <person name="Brown C.T."/>
            <person name="Hug L.A."/>
            <person name="Sharon I."/>
            <person name="Castelle C.J."/>
            <person name="Probst A.J."/>
            <person name="Thomas B.C."/>
            <person name="Singh A."/>
            <person name="Wilkins M.J."/>
            <person name="Karaoz U."/>
            <person name="Brodie E.L."/>
            <person name="Williams K.H."/>
            <person name="Hubbard S.S."/>
            <person name="Banfield J.F."/>
        </authorList>
    </citation>
    <scope>NUCLEOTIDE SEQUENCE [LARGE SCALE GENOMIC DNA]</scope>
</reference>
<comment type="caution">
    <text evidence="1">The sequence shown here is derived from an EMBL/GenBank/DDBJ whole genome shotgun (WGS) entry which is preliminary data.</text>
</comment>
<proteinExistence type="predicted"/>
<dbReference type="Proteomes" id="UP000176609">
    <property type="component" value="Unassembled WGS sequence"/>
</dbReference>
<evidence type="ECO:0000313" key="2">
    <source>
        <dbReference type="Proteomes" id="UP000176609"/>
    </source>
</evidence>
<name>A0A1F6AQJ9_9BACT</name>
<organism evidence="1 2">
    <name type="scientific">Candidatus Gottesmanbacteria bacterium RIFCSPLOWO2_01_FULL_39_12b</name>
    <dbReference type="NCBI Taxonomy" id="1798388"/>
    <lineage>
        <taxon>Bacteria</taxon>
        <taxon>Candidatus Gottesmaniibacteriota</taxon>
    </lineage>
</organism>
<sequence length="162" mass="17221">MGIIGMITTQMFILNVKSQSKSELGKEVKQNGDYALAVIESMLRAAVDIVGSTTCNQPSAKTLTILNPDGLNTTFDCSSSQMASISSGFPDGSPDVSLPLTSSKVIVSNCNLRLVCPTPPINPKYVFVSFKLSQSIGGQTTPLPDSYSSIDFQSTVSLRGFE</sequence>
<evidence type="ECO:0000313" key="1">
    <source>
        <dbReference type="EMBL" id="OGG26966.1"/>
    </source>
</evidence>
<protein>
    <submittedName>
        <fullName evidence="1">Uncharacterized protein</fullName>
    </submittedName>
</protein>
<dbReference type="EMBL" id="MFJR01000007">
    <property type="protein sequence ID" value="OGG26966.1"/>
    <property type="molecule type" value="Genomic_DNA"/>
</dbReference>
<dbReference type="AlphaFoldDB" id="A0A1F6AQJ9"/>
<gene>
    <name evidence="1" type="ORF">A2960_02355</name>
</gene>